<evidence type="ECO:0000313" key="4">
    <source>
        <dbReference type="Proteomes" id="UP000014012"/>
    </source>
</evidence>
<feature type="domain" description="WCX" evidence="2">
    <location>
        <begin position="217"/>
        <end position="289"/>
    </location>
</feature>
<dbReference type="HOGENOM" id="CLU_041141_10_0_6"/>
<sequence length="307" mass="34804">MANSGKSRLAERLVDILITLHLHGVVDRQTLMKKFNITERTVYRDLNTLTPIVGYCGDGQYRLIEGMSNRAGLGLHHSLATLLDADSVFPDRGIDFWQKLEGRLAEKNIIIGGNSAEHSVASDTKRYLGVIEKAIQNRSVCQLTYKGKNRAIHPYKLLNKKNIWYLQATEGGTLKSFTLSQISWFETKSQTFSANEKTLALLNKSPDPWLSEVNFMVTLFVSHSVSKYLKRRDLLPSQHIIHEDKNGITLTCLASHENQIIPLIFYWLPNIDVLEPAWLRSKVVHTLQNYITTVTAPQNAQEPKSSF</sequence>
<dbReference type="InterPro" id="IPR051534">
    <property type="entry name" value="CBASS_pafABC_assoc_protein"/>
</dbReference>
<evidence type="ECO:0000259" key="2">
    <source>
        <dbReference type="Pfam" id="PF25583"/>
    </source>
</evidence>
<dbReference type="PANTHER" id="PTHR34580">
    <property type="match status" value="1"/>
</dbReference>
<proteinExistence type="predicted"/>
<dbReference type="InterPro" id="IPR057727">
    <property type="entry name" value="WCX_dom"/>
</dbReference>
<protein>
    <submittedName>
        <fullName evidence="3">Transcriptional Regulator</fullName>
    </submittedName>
</protein>
<dbReference type="InterPro" id="IPR026881">
    <property type="entry name" value="WYL_dom"/>
</dbReference>
<dbReference type="PANTHER" id="PTHR34580:SF1">
    <property type="entry name" value="PROTEIN PAFC"/>
    <property type="match status" value="1"/>
</dbReference>
<accession>R8AVQ9</accession>
<feature type="domain" description="WYL" evidence="1">
    <location>
        <begin position="127"/>
        <end position="183"/>
    </location>
</feature>
<dbReference type="Proteomes" id="UP000014012">
    <property type="component" value="Unassembled WGS sequence"/>
</dbReference>
<dbReference type="RefSeq" id="WP_010861717.1">
    <property type="nucleotide sequence ID" value="NZ_KB944507.1"/>
</dbReference>
<name>R8AVQ9_PLESH</name>
<organism evidence="3 4">
    <name type="scientific">Plesiomonas shigelloides 302-73</name>
    <dbReference type="NCBI Taxonomy" id="1315976"/>
    <lineage>
        <taxon>Bacteria</taxon>
        <taxon>Pseudomonadati</taxon>
        <taxon>Pseudomonadota</taxon>
        <taxon>Gammaproteobacteria</taxon>
        <taxon>Enterobacterales</taxon>
        <taxon>Enterobacteriaceae</taxon>
        <taxon>Plesiomonas</taxon>
    </lineage>
</organism>
<dbReference type="Pfam" id="PF25583">
    <property type="entry name" value="WCX"/>
    <property type="match status" value="1"/>
</dbReference>
<dbReference type="PROSITE" id="PS52050">
    <property type="entry name" value="WYL"/>
    <property type="match status" value="1"/>
</dbReference>
<dbReference type="OrthoDB" id="6521217at2"/>
<evidence type="ECO:0000259" key="1">
    <source>
        <dbReference type="Pfam" id="PF13280"/>
    </source>
</evidence>
<keyword evidence="4" id="KW-1185">Reference proteome</keyword>
<dbReference type="EMBL" id="AQQO01000020">
    <property type="protein sequence ID" value="EON90424.1"/>
    <property type="molecule type" value="Genomic_DNA"/>
</dbReference>
<evidence type="ECO:0000313" key="3">
    <source>
        <dbReference type="EMBL" id="EON90424.1"/>
    </source>
</evidence>
<dbReference type="AlphaFoldDB" id="R8AVQ9"/>
<reference evidence="3 4" key="1">
    <citation type="journal article" date="2013" name="Genome Announc.">
        <title>Genome Sequence of Plesiomonas shigelloides Strain 302-73 (Serotype O1).</title>
        <authorList>
            <person name="Pique N."/>
            <person name="Aquilini E."/>
            <person name="Alioto T."/>
            <person name="Minana-Galbis D."/>
            <person name="Tomas J.M."/>
        </authorList>
    </citation>
    <scope>NUCLEOTIDE SEQUENCE [LARGE SCALE GENOMIC DNA]</scope>
    <source>
        <strain evidence="3 4">302-73</strain>
    </source>
</reference>
<dbReference type="PATRIC" id="fig|1315976.3.peg.52"/>
<gene>
    <name evidence="3" type="ORF">PLESHI_00385</name>
</gene>
<dbReference type="Pfam" id="PF13280">
    <property type="entry name" value="WYL"/>
    <property type="match status" value="1"/>
</dbReference>
<comment type="caution">
    <text evidence="3">The sequence shown here is derived from an EMBL/GenBank/DDBJ whole genome shotgun (WGS) entry which is preliminary data.</text>
</comment>